<comment type="subcellular location">
    <subcellularLocation>
        <location evidence="1">Membrane</location>
        <topology evidence="1">Single-pass type I membrane protein</topology>
    </subcellularLocation>
</comment>
<evidence type="ECO:0000256" key="2">
    <source>
        <dbReference type="SAM" id="Phobius"/>
    </source>
</evidence>
<evidence type="ECO:0000256" key="3">
    <source>
        <dbReference type="SAM" id="SignalP"/>
    </source>
</evidence>
<evidence type="ECO:0000259" key="4">
    <source>
        <dbReference type="PROSITE" id="PS50866"/>
    </source>
</evidence>
<protein>
    <recommendedName>
        <fullName evidence="4">GOLD domain-containing protein</fullName>
    </recommendedName>
</protein>
<name>A0A7S0BF76_9RHOD</name>
<organism evidence="5">
    <name type="scientific">Rhodosorus marinus</name>
    <dbReference type="NCBI Taxonomy" id="101924"/>
    <lineage>
        <taxon>Eukaryota</taxon>
        <taxon>Rhodophyta</taxon>
        <taxon>Stylonematophyceae</taxon>
        <taxon>Stylonematales</taxon>
        <taxon>Stylonemataceae</taxon>
        <taxon>Rhodosorus</taxon>
    </lineage>
</organism>
<feature type="chain" id="PRO_5031069642" description="GOLD domain-containing protein" evidence="3">
    <location>
        <begin position="24"/>
        <end position="239"/>
    </location>
</feature>
<comment type="similarity">
    <text evidence="1">Belongs to the EMP24/GP25L family.</text>
</comment>
<reference evidence="5" key="1">
    <citation type="submission" date="2021-01" db="EMBL/GenBank/DDBJ databases">
        <authorList>
            <person name="Corre E."/>
            <person name="Pelletier E."/>
            <person name="Niang G."/>
            <person name="Scheremetjew M."/>
            <person name="Finn R."/>
            <person name="Kale V."/>
            <person name="Holt S."/>
            <person name="Cochrane G."/>
            <person name="Meng A."/>
            <person name="Brown T."/>
            <person name="Cohen L."/>
        </authorList>
    </citation>
    <scope>NUCLEOTIDE SEQUENCE</scope>
    <source>
        <strain evidence="5">UTEX LB 2760</strain>
    </source>
</reference>
<accession>A0A7S0BF76</accession>
<evidence type="ECO:0000256" key="1">
    <source>
        <dbReference type="RuleBase" id="RU003827"/>
    </source>
</evidence>
<dbReference type="GO" id="GO:0016020">
    <property type="term" value="C:membrane"/>
    <property type="evidence" value="ECO:0007669"/>
    <property type="project" value="UniProtKB-SubCell"/>
</dbReference>
<proteinExistence type="inferred from homology"/>
<dbReference type="EMBL" id="HBEK01004447">
    <property type="protein sequence ID" value="CAD8392477.1"/>
    <property type="molecule type" value="Transcribed_RNA"/>
</dbReference>
<sequence length="239" mass="27090">MALAFSYTFVALGVFISSLQVEAIQFYLRSGHKVCFTEDFEPGKNVRGEYVVMTGNRSMAVDLTVRDEKGEVAFLKRDIGHGSFTLKTREARSPKKPAGEHDYFYDEVEDQGDQDETKPINELKYELCVQHHGVEEEGVRRRVSLRVVQGAIAKDYNEIAKKDHLDELAEQLLYITDSLVDLEAAFQKLFLSEHDVRVANEKILSSMMYASLGSVAALVFFSASYMRLFRKGLEKVKAL</sequence>
<keyword evidence="2" id="KW-0472">Membrane</keyword>
<feature type="signal peptide" evidence="3">
    <location>
        <begin position="1"/>
        <end position="23"/>
    </location>
</feature>
<dbReference type="InterPro" id="IPR009038">
    <property type="entry name" value="GOLD_dom"/>
</dbReference>
<feature type="domain" description="GOLD" evidence="4">
    <location>
        <begin position="33"/>
        <end position="129"/>
    </location>
</feature>
<dbReference type="Pfam" id="PF01105">
    <property type="entry name" value="EMP24_GP25L"/>
    <property type="match status" value="1"/>
</dbReference>
<keyword evidence="3" id="KW-0732">Signal</keyword>
<keyword evidence="2" id="KW-1133">Transmembrane helix</keyword>
<keyword evidence="1 2" id="KW-0812">Transmembrane</keyword>
<dbReference type="AlphaFoldDB" id="A0A7S0BF76"/>
<evidence type="ECO:0000313" key="5">
    <source>
        <dbReference type="EMBL" id="CAD8392477.1"/>
    </source>
</evidence>
<dbReference type="PROSITE" id="PS50866">
    <property type="entry name" value="GOLD"/>
    <property type="match status" value="1"/>
</dbReference>
<dbReference type="SMART" id="SM01190">
    <property type="entry name" value="EMP24_GP25L"/>
    <property type="match status" value="1"/>
</dbReference>
<gene>
    <name evidence="5" type="ORF">RMAR0315_LOCUS2452</name>
</gene>
<feature type="transmembrane region" description="Helical" evidence="2">
    <location>
        <begin position="207"/>
        <end position="229"/>
    </location>
</feature>